<gene>
    <name evidence="3" type="ORF">OPS25_01100</name>
</gene>
<proteinExistence type="predicted"/>
<evidence type="ECO:0000259" key="2">
    <source>
        <dbReference type="Pfam" id="PF13006"/>
    </source>
</evidence>
<dbReference type="InterPro" id="IPR012337">
    <property type="entry name" value="RNaseH-like_sf"/>
</dbReference>
<dbReference type="NCBIfam" id="NF033592">
    <property type="entry name" value="transpos_IS4_1"/>
    <property type="match status" value="1"/>
</dbReference>
<dbReference type="InterPro" id="IPR047952">
    <property type="entry name" value="Transpos_IS4"/>
</dbReference>
<dbReference type="SUPFAM" id="SSF53098">
    <property type="entry name" value="Ribonuclease H-like"/>
    <property type="match status" value="1"/>
</dbReference>
<dbReference type="PANTHER" id="PTHR37529">
    <property type="entry name" value="TRANSPOSASE INSG FOR INSERTION SEQUENCE ELEMENT IS4-RELATED"/>
    <property type="match status" value="1"/>
</dbReference>
<protein>
    <submittedName>
        <fullName evidence="3">IS4 family transposase</fullName>
    </submittedName>
</protein>
<dbReference type="InterPro" id="IPR024473">
    <property type="entry name" value="Transposases_IS4_N"/>
</dbReference>
<dbReference type="Proteomes" id="UP001142810">
    <property type="component" value="Unassembled WGS sequence"/>
</dbReference>
<reference evidence="3" key="1">
    <citation type="submission" date="2022-11" db="EMBL/GenBank/DDBJ databases">
        <title>Alteromonas sp. nov., isolated from sea water of the Qingdao.</title>
        <authorList>
            <person name="Wang Q."/>
        </authorList>
    </citation>
    <scope>NUCLEOTIDE SEQUENCE</scope>
    <source>
        <strain evidence="3">ASW11-7</strain>
    </source>
</reference>
<dbReference type="Pfam" id="PF13006">
    <property type="entry name" value="Nterm_IS4"/>
    <property type="match status" value="1"/>
</dbReference>
<dbReference type="EMBL" id="JAPFRD010000002">
    <property type="protein sequence ID" value="MCW8107100.1"/>
    <property type="molecule type" value="Genomic_DNA"/>
</dbReference>
<feature type="domain" description="Transposase IS4-like" evidence="1">
    <location>
        <begin position="131"/>
        <end position="354"/>
    </location>
</feature>
<feature type="domain" description="Transposase IS4 N-terminal" evidence="2">
    <location>
        <begin position="18"/>
        <end position="110"/>
    </location>
</feature>
<name>A0ABT3P3H6_9ALTE</name>
<evidence type="ECO:0000259" key="1">
    <source>
        <dbReference type="Pfam" id="PF01609"/>
    </source>
</evidence>
<evidence type="ECO:0000313" key="3">
    <source>
        <dbReference type="EMBL" id="MCW8107100.1"/>
    </source>
</evidence>
<dbReference type="PANTHER" id="PTHR37529:SF1">
    <property type="entry name" value="TRANSPOSASE INSG FOR INSERTION SEQUENCE ELEMENT IS4-RELATED"/>
    <property type="match status" value="1"/>
</dbReference>
<dbReference type="RefSeq" id="WP_265615801.1">
    <property type="nucleotide sequence ID" value="NZ_JAPFRD010000002.1"/>
</dbReference>
<dbReference type="Pfam" id="PF01609">
    <property type="entry name" value="DDE_Tnp_1"/>
    <property type="match status" value="1"/>
</dbReference>
<organism evidence="3 4">
    <name type="scientific">Alteromonas aquimaris</name>
    <dbReference type="NCBI Taxonomy" id="2998417"/>
    <lineage>
        <taxon>Bacteria</taxon>
        <taxon>Pseudomonadati</taxon>
        <taxon>Pseudomonadota</taxon>
        <taxon>Gammaproteobacteria</taxon>
        <taxon>Alteromonadales</taxon>
        <taxon>Alteromonadaceae</taxon>
        <taxon>Alteromonas/Salinimonas group</taxon>
        <taxon>Alteromonas</taxon>
    </lineage>
</organism>
<comment type="caution">
    <text evidence="3">The sequence shown here is derived from an EMBL/GenBank/DDBJ whole genome shotgun (WGS) entry which is preliminary data.</text>
</comment>
<evidence type="ECO:0000313" key="4">
    <source>
        <dbReference type="Proteomes" id="UP001142810"/>
    </source>
</evidence>
<accession>A0ABT3P3H6</accession>
<dbReference type="InterPro" id="IPR002559">
    <property type="entry name" value="Transposase_11"/>
</dbReference>
<sequence>MLIQELTSIFEEDKVRENIDVFNAPLPTEFIEQAISLTSSVSVRRRKLPPEQVLRLVVGMSLMRHESIQEVATRLAFSSKGLTPDLLAARSSLSNARQRLGSEPVKWLFERSAEHWANQTHVDDNWLGLQPMAIDGTTLRTEDTPECREHFGSAATSGEFESGYPVMQLTCLMNVRSHIILRAEAGKYRDSELYQTTKMLESVPDNSVLLMDKLYHSAKLLPELETNGQNRFWVTPVRKDIKYTVTHTFTSNDQLVERDLSSARRKDKSLPRHWSMRLISFETSKKKVVKLATNLPHDAYSAEDIIALYKERWEIELGYREVKTSMLNNALTLRSKKVDLVYQELYVLLLAYNLIRHEIALTANEVGIRPTRISFKSAMRIVLYDYYGMAMTNSLHTLPARMKDLTEAIKDFILPKPERPAYPRVLKLNNAKRYPLKKPEKLRKKP</sequence>
<keyword evidence="4" id="KW-1185">Reference proteome</keyword>